<evidence type="ECO:0000313" key="1">
    <source>
        <dbReference type="EMBL" id="KAB6457341.1"/>
    </source>
</evidence>
<evidence type="ECO:0000313" key="3">
    <source>
        <dbReference type="EMBL" id="QEW36459.1"/>
    </source>
</evidence>
<name>A0A5P3ARU8_PHOVU</name>
<dbReference type="EMBL" id="CP043529">
    <property type="protein sequence ID" value="QEW36459.1"/>
    <property type="molecule type" value="Genomic_DNA"/>
</dbReference>
<reference evidence="5 6" key="1">
    <citation type="journal article" date="2019" name="Nat. Med.">
        <title>A library of human gut bacterial isolates paired with longitudinal multiomics data enables mechanistic microbiome research.</title>
        <authorList>
            <person name="Poyet M."/>
            <person name="Groussin M."/>
            <person name="Gibbons S.M."/>
            <person name="Avila-Pacheco J."/>
            <person name="Jiang X."/>
            <person name="Kearney S.M."/>
            <person name="Perrotta A.R."/>
            <person name="Berdy B."/>
            <person name="Zhao S."/>
            <person name="Lieberman T.D."/>
            <person name="Swanson P.K."/>
            <person name="Smith M."/>
            <person name="Roesemann S."/>
            <person name="Alexander J.E."/>
            <person name="Rich S.A."/>
            <person name="Livny J."/>
            <person name="Vlamakis H."/>
            <person name="Clish C."/>
            <person name="Bullock K."/>
            <person name="Deik A."/>
            <person name="Scott J."/>
            <person name="Pierce K.A."/>
            <person name="Xavier R.J."/>
            <person name="Alm E.J."/>
        </authorList>
    </citation>
    <scope>NUCLEOTIDE SEQUENCE [LARGE SCALE GENOMIC DNA]</scope>
    <source>
        <strain evidence="2 5">BIOML-A140</strain>
        <strain evidence="1 6">BIOML-A141</strain>
    </source>
</reference>
<organism evidence="3 4">
    <name type="scientific">Phocaeicola vulgatus</name>
    <name type="common">Bacteroides vulgatus</name>
    <dbReference type="NCBI Taxonomy" id="821"/>
    <lineage>
        <taxon>Bacteria</taxon>
        <taxon>Pseudomonadati</taxon>
        <taxon>Bacteroidota</taxon>
        <taxon>Bacteroidia</taxon>
        <taxon>Bacteroidales</taxon>
        <taxon>Bacteroidaceae</taxon>
        <taxon>Phocaeicola</taxon>
    </lineage>
</organism>
<gene>
    <name evidence="2" type="ORF">GAZ06_00420</name>
    <name evidence="1" type="ORF">GAZ09_00420</name>
    <name evidence="3" type="ORF">VIC01_02011</name>
</gene>
<dbReference type="Proteomes" id="UP000468344">
    <property type="component" value="Unassembled WGS sequence"/>
</dbReference>
<evidence type="ECO:0000313" key="2">
    <source>
        <dbReference type="EMBL" id="KAB6481860.1"/>
    </source>
</evidence>
<dbReference type="AlphaFoldDB" id="A0A5P3ARU8"/>
<dbReference type="EMBL" id="WDBZ01000001">
    <property type="protein sequence ID" value="KAB6457341.1"/>
    <property type="molecule type" value="Genomic_DNA"/>
</dbReference>
<dbReference type="RefSeq" id="WP_004295690.1">
    <property type="nucleotide sequence ID" value="NZ_CAXTGH010000007.1"/>
</dbReference>
<dbReference type="Proteomes" id="UP000483142">
    <property type="component" value="Unassembled WGS sequence"/>
</dbReference>
<reference evidence="3 4" key="2">
    <citation type="submission" date="2019-09" db="EMBL/GenBank/DDBJ databases">
        <title>Commensal-derived Metabolites Govern Vibrio cholerae Pathogenesis in Host.</title>
        <authorList>
            <person name="Yoon S.S."/>
            <person name="Yoon M.Y."/>
        </authorList>
    </citation>
    <scope>NUCLEOTIDE SEQUENCE [LARGE SCALE GENOMIC DNA]</scope>
    <source>
        <strain evidence="3 4">VIC01</strain>
    </source>
</reference>
<protein>
    <submittedName>
        <fullName evidence="3">Uncharacterized protein</fullName>
    </submittedName>
</protein>
<dbReference type="EMBL" id="WDBY01000001">
    <property type="protein sequence ID" value="KAB6481860.1"/>
    <property type="molecule type" value="Genomic_DNA"/>
</dbReference>
<dbReference type="Proteomes" id="UP000326091">
    <property type="component" value="Chromosome"/>
</dbReference>
<evidence type="ECO:0000313" key="6">
    <source>
        <dbReference type="Proteomes" id="UP000483142"/>
    </source>
</evidence>
<evidence type="ECO:0000313" key="4">
    <source>
        <dbReference type="Proteomes" id="UP000326091"/>
    </source>
</evidence>
<dbReference type="GeneID" id="92988596"/>
<evidence type="ECO:0000313" key="5">
    <source>
        <dbReference type="Proteomes" id="UP000468344"/>
    </source>
</evidence>
<proteinExistence type="predicted"/>
<accession>A0A5P3ARU8</accession>
<sequence length="126" mass="14419">MEYRNLFDIAVRNGWRVFHKEQDGIWIVEFRRKTFSGVPFCFTVEMEYGKVENLVSEIISFADAIDPETCAVEWMILSGAVSPSCYQQAVADMDNIRVEVWLLVYDLLGLIGSSNASLQFPNNELN</sequence>